<accession>A0AAD6GPN5</accession>
<keyword evidence="4" id="KW-1185">Reference proteome</keyword>
<feature type="compositionally biased region" description="Polar residues" evidence="1">
    <location>
        <begin position="386"/>
        <end position="418"/>
    </location>
</feature>
<feature type="compositionally biased region" description="Acidic residues" evidence="1">
    <location>
        <begin position="531"/>
        <end position="646"/>
    </location>
</feature>
<feature type="compositionally biased region" description="Low complexity" evidence="1">
    <location>
        <begin position="419"/>
        <end position="433"/>
    </location>
</feature>
<feature type="region of interest" description="Disordered" evidence="1">
    <location>
        <begin position="1392"/>
        <end position="1415"/>
    </location>
</feature>
<comment type="caution">
    <text evidence="3">The sequence shown here is derived from an EMBL/GenBank/DDBJ whole genome shotgun (WGS) entry which is preliminary data.</text>
</comment>
<feature type="region of interest" description="Disordered" evidence="1">
    <location>
        <begin position="32"/>
        <end position="59"/>
    </location>
</feature>
<proteinExistence type="predicted"/>
<feature type="compositionally biased region" description="Low complexity" evidence="1">
    <location>
        <begin position="198"/>
        <end position="267"/>
    </location>
</feature>
<feature type="compositionally biased region" description="Low complexity" evidence="1">
    <location>
        <begin position="469"/>
        <end position="530"/>
    </location>
</feature>
<feature type="compositionally biased region" description="Low complexity" evidence="1">
    <location>
        <begin position="1047"/>
        <end position="1062"/>
    </location>
</feature>
<evidence type="ECO:0000256" key="1">
    <source>
        <dbReference type="SAM" id="MobiDB-lite"/>
    </source>
</evidence>
<feature type="compositionally biased region" description="Low complexity" evidence="1">
    <location>
        <begin position="1400"/>
        <end position="1415"/>
    </location>
</feature>
<organism evidence="3 4">
    <name type="scientific">Penicillium hetheringtonii</name>
    <dbReference type="NCBI Taxonomy" id="911720"/>
    <lineage>
        <taxon>Eukaryota</taxon>
        <taxon>Fungi</taxon>
        <taxon>Dikarya</taxon>
        <taxon>Ascomycota</taxon>
        <taxon>Pezizomycotina</taxon>
        <taxon>Eurotiomycetes</taxon>
        <taxon>Eurotiomycetidae</taxon>
        <taxon>Eurotiales</taxon>
        <taxon>Aspergillaceae</taxon>
        <taxon>Penicillium</taxon>
    </lineage>
</organism>
<feature type="region of interest" description="Disordered" evidence="1">
    <location>
        <begin position="1042"/>
        <end position="1062"/>
    </location>
</feature>
<feature type="compositionally biased region" description="Low complexity" evidence="1">
    <location>
        <begin position="441"/>
        <end position="458"/>
    </location>
</feature>
<reference evidence="3 4" key="1">
    <citation type="journal article" date="2023" name="IMA Fungus">
        <title>Comparative genomic study of the Penicillium genus elucidates a diverse pangenome and 15 lateral gene transfer events.</title>
        <authorList>
            <person name="Petersen C."/>
            <person name="Sorensen T."/>
            <person name="Nielsen M.R."/>
            <person name="Sondergaard T.E."/>
            <person name="Sorensen J.L."/>
            <person name="Fitzpatrick D.A."/>
            <person name="Frisvad J.C."/>
            <person name="Nielsen K.L."/>
        </authorList>
    </citation>
    <scope>NUCLEOTIDE SEQUENCE [LARGE SCALE GENOMIC DNA]</scope>
    <source>
        <strain evidence="3 4">IBT 29057</strain>
    </source>
</reference>
<feature type="compositionally biased region" description="Polar residues" evidence="1">
    <location>
        <begin position="153"/>
        <end position="192"/>
    </location>
</feature>
<feature type="region of interest" description="Disordered" evidence="1">
    <location>
        <begin position="84"/>
        <end position="698"/>
    </location>
</feature>
<keyword evidence="2" id="KW-0732">Signal</keyword>
<feature type="compositionally biased region" description="Low complexity" evidence="1">
    <location>
        <begin position="368"/>
        <end position="385"/>
    </location>
</feature>
<feature type="compositionally biased region" description="Low complexity" evidence="1">
    <location>
        <begin position="135"/>
        <end position="151"/>
    </location>
</feature>
<evidence type="ECO:0000256" key="2">
    <source>
        <dbReference type="SAM" id="SignalP"/>
    </source>
</evidence>
<sequence length="1415" mass="146013">MILNVEFLLLLSLLQEASAEWTTTITSTLVVPNDRTPSVDFTTKPPPNDPPSSSTPVPTAFDHALSHIEQLTTVVTVPVESPIVNAQAPDSSGDPKNTGVGGGSGAPADSTAADAGTTPCDTVTSVPSGGPDGTSASDASPLSPDSSGADPKITTTSQGQDEPGSTPTPNLTGSSQPDPSPNHPASSKSNAPSGELNGSTAPPAGTTDTAPSTSSNSPPNEPNSSADPPVGTTNTAPSTSSSSSPGESGGQSAPPGGTTDTAPATSSNPHPGESNGSTALPVDTTGAAPSNLSNSQDQQSTAPGYSPSGSTGSSTSNKDGAAGHATTSMGDGPSTAPTPNLTESSQPNFSPSVPASSISKAASDQPNTSTAPPADTTGTTPSASSNSQDQLSTAPENSPSAPTGSSTLDQNSATTAAGNDSSSPTNSSQQTTDGGNASNGATETSTTPNVETTAATDTSAAPVNSPGQTSTSPPTDTASSGETAAAADTTDGPGSTAPEGSQTPTTETSMMTVTNLAGETTETPVVVTTSDPDDSDPDDGNPDDGNPDDGNPDDGNPDDGSPDDGNPDDGNPDDGNPDDSNPDDGSPDDGNPDDGNPDDGNPDDGNPDDGSPDDGNPDDGNPDDGNPDDGNPDDGNPDDGDPDDEPSTTAPETSTTSKDSTTTPTSDATATTSESTTSTETTSTSTSTSTAEPSPYCSPKCDACSNDDVVPAALKNYVSNSKRSSSTWFGKVRKYGENLVKRVLDTPSHADDLQWFTNAISQSTNLHHGTSALGGESSALMAELTNQPASWSVVNLYGCTSLILISKYGVYMSHYWQVPTFENQITKIDANGQEYDTYEYNSDLFRNDVLDTMANGLPMTNTMTFVDKITVDLFTREDAETEAIIFTPQGFNSPAVRYPNQVGLIEDKVKELIPGTPVHRYAYWNAGMPDQRIPDESLVQDMSWTFGKVIVQYDPDNGRKTREDPDTGVKCNAQQAAIQVLPGDDPSTPIVKKQWEATFEQLSDSNLARRDGAICSKDSYSTVELTSPSGALIGATTFRTSGSKKLTTTNSSPKPTTGPTTTATATSYICGNTQKDLEGNMGAYCQCSTPTGSSSSYAVVSLPYTMGSVTVSEQCYEITIMPTPTPTPTTFTTTDPPVLVTDYTSVDIGNGDIWVYPTGEQYIETNNPGVEDFTALTLTSGVGTATREVINDFVSTNGETTYYYAEATGNGDGDVAPVGEPTSTYVYTPAPIPTPTEDMWKVPGCAIMDGVQGVCWSKCDPDTNELVGSVWREDDPWCWLMSEEDDMGVFCDSADDDKCTTDLKCQPDTWPKGGCSTGKVDAVGGPIDTYASPACGVFLETQGQCWSLCDNYTNSPLEGPWSEGNDWCWLADDDDSMVWCKEDSKCSDLKNCRSTDSDHGGCSSDGSPDPISGSL</sequence>
<protein>
    <submittedName>
        <fullName evidence="3">Uncharacterized protein</fullName>
    </submittedName>
</protein>
<feature type="chain" id="PRO_5041988831" evidence="2">
    <location>
        <begin position="20"/>
        <end position="1415"/>
    </location>
</feature>
<feature type="signal peptide" evidence="2">
    <location>
        <begin position="1"/>
        <end position="19"/>
    </location>
</feature>
<evidence type="ECO:0000313" key="4">
    <source>
        <dbReference type="Proteomes" id="UP001216150"/>
    </source>
</evidence>
<feature type="compositionally biased region" description="Polar residues" evidence="1">
    <location>
        <begin position="32"/>
        <end position="41"/>
    </location>
</feature>
<gene>
    <name evidence="3" type="ORF">N7450_007323</name>
</gene>
<dbReference type="Proteomes" id="UP001216150">
    <property type="component" value="Unassembled WGS sequence"/>
</dbReference>
<dbReference type="EMBL" id="JAQJAC010000006">
    <property type="protein sequence ID" value="KAJ5581022.1"/>
    <property type="molecule type" value="Genomic_DNA"/>
</dbReference>
<name>A0AAD6GPN5_9EURO</name>
<feature type="compositionally biased region" description="Polar residues" evidence="1">
    <location>
        <begin position="287"/>
        <end position="299"/>
    </location>
</feature>
<evidence type="ECO:0000313" key="3">
    <source>
        <dbReference type="EMBL" id="KAJ5581022.1"/>
    </source>
</evidence>
<feature type="compositionally biased region" description="Low complexity" evidence="1">
    <location>
        <begin position="647"/>
        <end position="695"/>
    </location>
</feature>
<feature type="compositionally biased region" description="Low complexity" evidence="1">
    <location>
        <begin position="300"/>
        <end position="316"/>
    </location>
</feature>
<feature type="compositionally biased region" description="Polar residues" evidence="1">
    <location>
        <begin position="325"/>
        <end position="367"/>
    </location>
</feature>
<feature type="compositionally biased region" description="Polar residues" evidence="1">
    <location>
        <begin position="459"/>
        <end position="468"/>
    </location>
</feature>